<evidence type="ECO:0000313" key="3">
    <source>
        <dbReference type="Proteomes" id="UP000515344"/>
    </source>
</evidence>
<gene>
    <name evidence="2" type="ORF">H4075_19870</name>
</gene>
<evidence type="ECO:0000313" key="2">
    <source>
        <dbReference type="EMBL" id="QNA44295.1"/>
    </source>
</evidence>
<dbReference type="AlphaFoldDB" id="A0A7G5XFP2"/>
<dbReference type="PANTHER" id="PTHR35149">
    <property type="entry name" value="SLL5132 PROTEIN"/>
    <property type="match status" value="1"/>
</dbReference>
<dbReference type="Proteomes" id="UP000515344">
    <property type="component" value="Chromosome"/>
</dbReference>
<dbReference type="PANTHER" id="PTHR35149:SF1">
    <property type="entry name" value="DUF5655 DOMAIN-CONTAINING PROTEIN"/>
    <property type="match status" value="1"/>
</dbReference>
<evidence type="ECO:0000259" key="1">
    <source>
        <dbReference type="Pfam" id="PF03235"/>
    </source>
</evidence>
<protein>
    <submittedName>
        <fullName evidence="2">DUF262 domain-containing protein</fullName>
    </submittedName>
</protein>
<sequence>MQNFLNIKSIGELLKYSFNIPSYQRGYRWQVKYQVKPLLEDIWSYEIDYANPEAFYCLQPVVVKKVSENLYELIDGQQRLTTILLILHYFNQTEFKTPKKHYSLHFETRLAQEDFLEIVENKEATAENIDLFHLYSAYQFISTWFEEKEEANPAIKSNFYDKLINKTKVIWYEINDSSSVIDIFTRLNIGKIPLTNAELVKALFLSKVFAKEDKYLKQLNIASEWDRIEQSLQKPEFWYFICTTPDKYDTRIEYIFDLMKNKPVDAETYYTFYRFYEEFDGRKNSIKTIDNIWLSIKEYFLSFEEWFQDRELYHLIGYLTSVSKNVQTIHELSRQTSKLKFKEKLRTIARETITKAITELNFEDNKRDVKNALLLFNVLTIINNKKSSIRFPFNHYHNQRWDIEHIRSQTSKEITGKDKENWANTCLQYFSGVLYDGSNETDILAHCDTLSETEKEYCHRLLKILKKEDDVQFDALYADLTLYFGENDDLEDIDNLSNLTLLDETTNRMYKNAFFPVKRSHIINKEKQGVFIPLCTKNVFLKAYSRKLGEVMYWNANDANDYLQEIENTLNK</sequence>
<reference evidence="3" key="1">
    <citation type="submission" date="2020-08" db="EMBL/GenBank/DDBJ databases">
        <title>Lacibacter sp. S13-6-6 genome sequencing.</title>
        <authorList>
            <person name="Jin L."/>
        </authorList>
    </citation>
    <scope>NUCLEOTIDE SEQUENCE [LARGE SCALE GENOMIC DNA]</scope>
    <source>
        <strain evidence="3">S13-6-6</strain>
    </source>
</reference>
<dbReference type="CDD" id="cd16387">
    <property type="entry name" value="ParB_N_Srx"/>
    <property type="match status" value="1"/>
</dbReference>
<feature type="domain" description="GmrSD restriction endonucleases N-terminal" evidence="1">
    <location>
        <begin position="15"/>
        <end position="205"/>
    </location>
</feature>
<dbReference type="Pfam" id="PF03235">
    <property type="entry name" value="GmrSD_N"/>
    <property type="match status" value="1"/>
</dbReference>
<name>A0A7G5XFP2_9BACT</name>
<keyword evidence="3" id="KW-1185">Reference proteome</keyword>
<proteinExistence type="predicted"/>
<dbReference type="KEGG" id="lacs:H4075_19870"/>
<organism evidence="2 3">
    <name type="scientific">Lacibacter sediminis</name>
    <dbReference type="NCBI Taxonomy" id="2760713"/>
    <lineage>
        <taxon>Bacteria</taxon>
        <taxon>Pseudomonadati</taxon>
        <taxon>Bacteroidota</taxon>
        <taxon>Chitinophagia</taxon>
        <taxon>Chitinophagales</taxon>
        <taxon>Chitinophagaceae</taxon>
        <taxon>Lacibacter</taxon>
    </lineage>
</organism>
<dbReference type="EMBL" id="CP060007">
    <property type="protein sequence ID" value="QNA44295.1"/>
    <property type="molecule type" value="Genomic_DNA"/>
</dbReference>
<accession>A0A7G5XFP2</accession>
<dbReference type="InterPro" id="IPR004919">
    <property type="entry name" value="GmrSD_N"/>
</dbReference>
<dbReference type="RefSeq" id="WP_182802557.1">
    <property type="nucleotide sequence ID" value="NZ_CP060007.1"/>
</dbReference>